<feature type="non-terminal residue" evidence="1">
    <location>
        <position position="171"/>
    </location>
</feature>
<dbReference type="EMBL" id="KV982666">
    <property type="protein sequence ID" value="PIO15509.1"/>
    <property type="molecule type" value="Genomic_DNA"/>
</dbReference>
<dbReference type="Proteomes" id="UP000228934">
    <property type="component" value="Unassembled WGS sequence"/>
</dbReference>
<evidence type="ECO:0000313" key="1">
    <source>
        <dbReference type="EMBL" id="PIO15509.1"/>
    </source>
</evidence>
<dbReference type="AlphaFoldDB" id="A0A2G9QIR9"/>
<name>A0A2G9QIR9_AQUCT</name>
<reference evidence="2" key="1">
    <citation type="journal article" date="2017" name="Nat. Commun.">
        <title>The North American bullfrog draft genome provides insight into hormonal regulation of long noncoding RNA.</title>
        <authorList>
            <person name="Hammond S.A."/>
            <person name="Warren R.L."/>
            <person name="Vandervalk B.P."/>
            <person name="Kucuk E."/>
            <person name="Khan H."/>
            <person name="Gibb E.A."/>
            <person name="Pandoh P."/>
            <person name="Kirk H."/>
            <person name="Zhao Y."/>
            <person name="Jones M."/>
            <person name="Mungall A.J."/>
            <person name="Coope R."/>
            <person name="Pleasance S."/>
            <person name="Moore R.A."/>
            <person name="Holt R.A."/>
            <person name="Round J.M."/>
            <person name="Ohora S."/>
            <person name="Walle B.V."/>
            <person name="Veldhoen N."/>
            <person name="Helbing C.C."/>
            <person name="Birol I."/>
        </authorList>
    </citation>
    <scope>NUCLEOTIDE SEQUENCE [LARGE SCALE GENOMIC DNA]</scope>
</reference>
<gene>
    <name evidence="1" type="ORF">AB205_0145920</name>
</gene>
<sequence>MGVPLNSIPGPSGLVCILRGTPAKIIKKNDVGVPLNSIPDPSGLVWILRGTPAKILKKNHVGVPLNSIPDSSGLVWILRGTPRKKKTAWGPPKNPYQTLIRACNLESRRKRGLDESAPPLLNRTRPHALNIGRVLWGSPPKHLVPMLMRTRASSPQHWPVVVGVCGRGAYR</sequence>
<accession>A0A2G9QIR9</accession>
<proteinExistence type="predicted"/>
<evidence type="ECO:0000313" key="2">
    <source>
        <dbReference type="Proteomes" id="UP000228934"/>
    </source>
</evidence>
<keyword evidence="2" id="KW-1185">Reference proteome</keyword>
<protein>
    <submittedName>
        <fullName evidence="1">Uncharacterized protein</fullName>
    </submittedName>
</protein>
<organism evidence="1 2">
    <name type="scientific">Aquarana catesbeiana</name>
    <name type="common">American bullfrog</name>
    <name type="synonym">Rana catesbeiana</name>
    <dbReference type="NCBI Taxonomy" id="8400"/>
    <lineage>
        <taxon>Eukaryota</taxon>
        <taxon>Metazoa</taxon>
        <taxon>Chordata</taxon>
        <taxon>Craniata</taxon>
        <taxon>Vertebrata</taxon>
        <taxon>Euteleostomi</taxon>
        <taxon>Amphibia</taxon>
        <taxon>Batrachia</taxon>
        <taxon>Anura</taxon>
        <taxon>Neobatrachia</taxon>
        <taxon>Ranoidea</taxon>
        <taxon>Ranidae</taxon>
        <taxon>Aquarana</taxon>
    </lineage>
</organism>